<feature type="compositionally biased region" description="Pro residues" evidence="1">
    <location>
        <begin position="13"/>
        <end position="31"/>
    </location>
</feature>
<name>A0A7J5XC94_DISMA</name>
<evidence type="ECO:0000313" key="3">
    <source>
        <dbReference type="Proteomes" id="UP000518266"/>
    </source>
</evidence>
<evidence type="ECO:0000313" key="2">
    <source>
        <dbReference type="EMBL" id="KAF3834561.1"/>
    </source>
</evidence>
<feature type="compositionally biased region" description="Low complexity" evidence="1">
    <location>
        <begin position="108"/>
        <end position="137"/>
    </location>
</feature>
<feature type="region of interest" description="Disordered" evidence="1">
    <location>
        <begin position="1"/>
        <end position="50"/>
    </location>
</feature>
<feature type="non-terminal residue" evidence="2">
    <location>
        <position position="147"/>
    </location>
</feature>
<organism evidence="2 3">
    <name type="scientific">Dissostichus mawsoni</name>
    <name type="common">Antarctic cod</name>
    <dbReference type="NCBI Taxonomy" id="36200"/>
    <lineage>
        <taxon>Eukaryota</taxon>
        <taxon>Metazoa</taxon>
        <taxon>Chordata</taxon>
        <taxon>Craniata</taxon>
        <taxon>Vertebrata</taxon>
        <taxon>Euteleostomi</taxon>
        <taxon>Actinopterygii</taxon>
        <taxon>Neopterygii</taxon>
        <taxon>Teleostei</taxon>
        <taxon>Neoteleostei</taxon>
        <taxon>Acanthomorphata</taxon>
        <taxon>Eupercaria</taxon>
        <taxon>Perciformes</taxon>
        <taxon>Notothenioidei</taxon>
        <taxon>Nototheniidae</taxon>
        <taxon>Dissostichus</taxon>
    </lineage>
</organism>
<accession>A0A7J5XC94</accession>
<comment type="caution">
    <text evidence="2">The sequence shown here is derived from an EMBL/GenBank/DDBJ whole genome shotgun (WGS) entry which is preliminary data.</text>
</comment>
<dbReference type="EMBL" id="JAAKFY010000025">
    <property type="protein sequence ID" value="KAF3834561.1"/>
    <property type="molecule type" value="Genomic_DNA"/>
</dbReference>
<feature type="region of interest" description="Disordered" evidence="1">
    <location>
        <begin position="93"/>
        <end position="147"/>
    </location>
</feature>
<sequence length="147" mass="14830">MLFSRSVSGAAPGDPPAAAPPRLLPPPPAAPPLSVLQPRGGGGGHGLCRRLAHPPNVSAASLEEDVLRPLAVNIAPPAGWTRTAREKKSLLKLLSNKKKPRPSPPSSPTLEAELAAAGEGLHGASGPETTGSSPSSGILDPEPPPPE</sequence>
<protein>
    <submittedName>
        <fullName evidence="2">Uncharacterized protein</fullName>
    </submittedName>
</protein>
<keyword evidence="3" id="KW-1185">Reference proteome</keyword>
<proteinExistence type="predicted"/>
<evidence type="ECO:0000256" key="1">
    <source>
        <dbReference type="SAM" id="MobiDB-lite"/>
    </source>
</evidence>
<reference evidence="2 3" key="1">
    <citation type="submission" date="2020-03" db="EMBL/GenBank/DDBJ databases">
        <title>Dissostichus mawsoni Genome sequencing and assembly.</title>
        <authorList>
            <person name="Park H."/>
        </authorList>
    </citation>
    <scope>NUCLEOTIDE SEQUENCE [LARGE SCALE GENOMIC DNA]</scope>
    <source>
        <strain evidence="2">DM0001</strain>
        <tissue evidence="2">Muscle</tissue>
    </source>
</reference>
<dbReference type="AlphaFoldDB" id="A0A7J5XC94"/>
<gene>
    <name evidence="2" type="ORF">F7725_027119</name>
</gene>
<dbReference type="Proteomes" id="UP000518266">
    <property type="component" value="Unassembled WGS sequence"/>
</dbReference>